<accession>A0AAE0GM81</accession>
<dbReference type="CDD" id="cd00121">
    <property type="entry name" value="MATH"/>
    <property type="match status" value="1"/>
</dbReference>
<dbReference type="PANTHER" id="PTHR26379">
    <property type="entry name" value="BTB/POZ AND MATH DOMAIN-CONTAINING PROTEIN 1"/>
    <property type="match status" value="1"/>
</dbReference>
<dbReference type="PROSITE" id="PS50144">
    <property type="entry name" value="MATH"/>
    <property type="match status" value="1"/>
</dbReference>
<dbReference type="GO" id="GO:0016567">
    <property type="term" value="P:protein ubiquitination"/>
    <property type="evidence" value="ECO:0007669"/>
    <property type="project" value="InterPro"/>
</dbReference>
<name>A0AAE0GM81_9CHLO</name>
<dbReference type="Gene3D" id="2.60.210.10">
    <property type="entry name" value="Apoptosis, Tumor Necrosis Factor Receptor Associated Protein 2, Chain A"/>
    <property type="match status" value="1"/>
</dbReference>
<dbReference type="SUPFAM" id="SSF49599">
    <property type="entry name" value="TRAF domain-like"/>
    <property type="match status" value="1"/>
</dbReference>
<evidence type="ECO:0000313" key="3">
    <source>
        <dbReference type="Proteomes" id="UP001190700"/>
    </source>
</evidence>
<organism evidence="2 3">
    <name type="scientific">Cymbomonas tetramitiformis</name>
    <dbReference type="NCBI Taxonomy" id="36881"/>
    <lineage>
        <taxon>Eukaryota</taxon>
        <taxon>Viridiplantae</taxon>
        <taxon>Chlorophyta</taxon>
        <taxon>Pyramimonadophyceae</taxon>
        <taxon>Pyramimonadales</taxon>
        <taxon>Pyramimonadaceae</taxon>
        <taxon>Cymbomonas</taxon>
    </lineage>
</organism>
<dbReference type="Pfam" id="PF22486">
    <property type="entry name" value="MATH_2"/>
    <property type="match status" value="1"/>
</dbReference>
<dbReference type="InterPro" id="IPR008974">
    <property type="entry name" value="TRAF-like"/>
</dbReference>
<feature type="domain" description="MATH" evidence="1">
    <location>
        <begin position="18"/>
        <end position="153"/>
    </location>
</feature>
<gene>
    <name evidence="2" type="ORF">CYMTET_11562</name>
</gene>
<dbReference type="AlphaFoldDB" id="A0AAE0GM81"/>
<dbReference type="EMBL" id="LGRX02004335">
    <property type="protein sequence ID" value="KAK3280603.1"/>
    <property type="molecule type" value="Genomic_DNA"/>
</dbReference>
<proteinExistence type="predicted"/>
<dbReference type="Proteomes" id="UP001190700">
    <property type="component" value="Unassembled WGS sequence"/>
</dbReference>
<reference evidence="2 3" key="1">
    <citation type="journal article" date="2015" name="Genome Biol. Evol.">
        <title>Comparative Genomics of a Bacterivorous Green Alga Reveals Evolutionary Causalities and Consequences of Phago-Mixotrophic Mode of Nutrition.</title>
        <authorList>
            <person name="Burns J.A."/>
            <person name="Paasch A."/>
            <person name="Narechania A."/>
            <person name="Kim E."/>
        </authorList>
    </citation>
    <scope>NUCLEOTIDE SEQUENCE [LARGE SCALE GENOMIC DNA]</scope>
    <source>
        <strain evidence="2 3">PLY_AMNH</strain>
    </source>
</reference>
<dbReference type="InterPro" id="IPR045005">
    <property type="entry name" value="BPM1-6"/>
</dbReference>
<evidence type="ECO:0000259" key="1">
    <source>
        <dbReference type="PROSITE" id="PS50144"/>
    </source>
</evidence>
<keyword evidence="3" id="KW-1185">Reference proteome</keyword>
<protein>
    <recommendedName>
        <fullName evidence="1">MATH domain-containing protein</fullName>
    </recommendedName>
</protein>
<dbReference type="PANTHER" id="PTHR26379:SF187">
    <property type="entry name" value="OS07G0655300 PROTEIN"/>
    <property type="match status" value="1"/>
</dbReference>
<comment type="caution">
    <text evidence="2">The sequence shown here is derived from an EMBL/GenBank/DDBJ whole genome shotgun (WGS) entry which is preliminary data.</text>
</comment>
<dbReference type="InterPro" id="IPR002083">
    <property type="entry name" value="MATH/TRAF_dom"/>
</dbReference>
<sequence>MAHLTSHTASRTQTELLVGTHVHTLNGFSNVSGFGRCRRLSSDSFHVGGFEWRIDCYPNGIKEKYADYLSVFLMLHGPPLPEDMKISAFHEIAIVDQSGKGEHLVASSSSADGPQKVKGGCLAAYKKFAKREVLQERRAELLRDDRLIIRCTIEVLVSSTDRTLPVPMFAPSYPTYFPPPRQVPYHNAIPPYSALSSLTGPYGSVQPHSHSRYVSNQCLTRPSLPLRRHFLPEESLPAGFSMSHSAYQPIHPRVTPQEDIRVLPVRHSYEPYPHSYDPYPHAASSNAFYNAGGYTNLSPSSHYYMPSELFTSARLVPTRVFEQGKDKL</sequence>
<evidence type="ECO:0000313" key="2">
    <source>
        <dbReference type="EMBL" id="KAK3280603.1"/>
    </source>
</evidence>